<dbReference type="EMBL" id="AMZH03008654">
    <property type="protein sequence ID" value="RRT58490.1"/>
    <property type="molecule type" value="Genomic_DNA"/>
</dbReference>
<comment type="caution">
    <text evidence="2">The sequence shown here is derived from an EMBL/GenBank/DDBJ whole genome shotgun (WGS) entry which is preliminary data.</text>
</comment>
<sequence>MQRELTGSSPKGELRRLGLVKAARRRGGQPRPAPMWGRPPTAKPWPRPPTRGRLAAARASPKGRPAVPAGRSVTHRHDRLWPAYRGSNRLQRGARKRGRLQGARVQPYRQQG</sequence>
<accession>A0A426Z3E1</accession>
<evidence type="ECO:0000313" key="3">
    <source>
        <dbReference type="Proteomes" id="UP000287651"/>
    </source>
</evidence>
<name>A0A426Z3E1_ENSVE</name>
<gene>
    <name evidence="2" type="ORF">B296_00027391</name>
</gene>
<protein>
    <submittedName>
        <fullName evidence="2">Uncharacterized protein</fullName>
    </submittedName>
</protein>
<evidence type="ECO:0000313" key="2">
    <source>
        <dbReference type="EMBL" id="RRT58490.1"/>
    </source>
</evidence>
<feature type="region of interest" description="Disordered" evidence="1">
    <location>
        <begin position="1"/>
        <end position="112"/>
    </location>
</feature>
<dbReference type="AlphaFoldDB" id="A0A426Z3E1"/>
<organism evidence="2 3">
    <name type="scientific">Ensete ventricosum</name>
    <name type="common">Abyssinian banana</name>
    <name type="synonym">Musa ensete</name>
    <dbReference type="NCBI Taxonomy" id="4639"/>
    <lineage>
        <taxon>Eukaryota</taxon>
        <taxon>Viridiplantae</taxon>
        <taxon>Streptophyta</taxon>
        <taxon>Embryophyta</taxon>
        <taxon>Tracheophyta</taxon>
        <taxon>Spermatophyta</taxon>
        <taxon>Magnoliopsida</taxon>
        <taxon>Liliopsida</taxon>
        <taxon>Zingiberales</taxon>
        <taxon>Musaceae</taxon>
        <taxon>Ensete</taxon>
    </lineage>
</organism>
<evidence type="ECO:0000256" key="1">
    <source>
        <dbReference type="SAM" id="MobiDB-lite"/>
    </source>
</evidence>
<reference evidence="2 3" key="1">
    <citation type="journal article" date="2014" name="Agronomy (Basel)">
        <title>A Draft Genome Sequence for Ensete ventricosum, the Drought-Tolerant Tree Against Hunger.</title>
        <authorList>
            <person name="Harrison J."/>
            <person name="Moore K.A."/>
            <person name="Paszkiewicz K."/>
            <person name="Jones T."/>
            <person name="Grant M."/>
            <person name="Ambacheew D."/>
            <person name="Muzemil S."/>
            <person name="Studholme D.J."/>
        </authorList>
    </citation>
    <scope>NUCLEOTIDE SEQUENCE [LARGE SCALE GENOMIC DNA]</scope>
</reference>
<proteinExistence type="predicted"/>
<dbReference type="Proteomes" id="UP000287651">
    <property type="component" value="Unassembled WGS sequence"/>
</dbReference>